<reference evidence="2 3" key="1">
    <citation type="submission" date="2022-04" db="EMBL/GenBank/DDBJ databases">
        <title>Halobacillus sp. isolated from saltern.</title>
        <authorList>
            <person name="Won M."/>
            <person name="Lee C.-M."/>
            <person name="Woen H.-Y."/>
            <person name="Kwon S.-W."/>
        </authorList>
    </citation>
    <scope>NUCLEOTIDE SEQUENCE [LARGE SCALE GENOMIC DNA]</scope>
    <source>
        <strain evidence="2 3">SSBR10-3</strain>
    </source>
</reference>
<dbReference type="Pfam" id="PF17428">
    <property type="entry name" value="DUF5412"/>
    <property type="match status" value="1"/>
</dbReference>
<dbReference type="Proteomes" id="UP000831787">
    <property type="component" value="Chromosome"/>
</dbReference>
<accession>A0ABY4EL47</accession>
<keyword evidence="1" id="KW-0472">Membrane</keyword>
<name>A0ABY4EL47_9BACI</name>
<evidence type="ECO:0000313" key="2">
    <source>
        <dbReference type="EMBL" id="UOQ44884.1"/>
    </source>
</evidence>
<protein>
    <submittedName>
        <fullName evidence="2">DUF5412 domain-containing protein</fullName>
    </submittedName>
</protein>
<feature type="transmembrane region" description="Helical" evidence="1">
    <location>
        <begin position="107"/>
        <end position="132"/>
    </location>
</feature>
<feature type="transmembrane region" description="Helical" evidence="1">
    <location>
        <begin position="68"/>
        <end position="87"/>
    </location>
</feature>
<gene>
    <name evidence="2" type="ORF">MUN89_02715</name>
</gene>
<dbReference type="InterPro" id="IPR035406">
    <property type="entry name" value="DUF5412"/>
</dbReference>
<evidence type="ECO:0000256" key="1">
    <source>
        <dbReference type="SAM" id="Phobius"/>
    </source>
</evidence>
<sequence length="173" mass="19947">MVKNYNLWSFYFCFFLLALSLYSLFATVNQIWLLSPPIFVIWLLAVTTFIFGIIGFKDIRKRARLRSWLTVFISFLLSAFLLLGIAVNTFAKDEIVTTHSPNSKYTINFYTMNGGAATSISTMGVLDGPLWFRKYIYKDNNMQKADIEWGSNYIVNINNHTLNLNKGETYSDD</sequence>
<dbReference type="EMBL" id="CP095073">
    <property type="protein sequence ID" value="UOQ44884.1"/>
    <property type="molecule type" value="Genomic_DNA"/>
</dbReference>
<keyword evidence="1" id="KW-0812">Transmembrane</keyword>
<feature type="transmembrane region" description="Helical" evidence="1">
    <location>
        <begin position="31"/>
        <end position="56"/>
    </location>
</feature>
<keyword evidence="1" id="KW-1133">Transmembrane helix</keyword>
<keyword evidence="3" id="KW-1185">Reference proteome</keyword>
<feature type="transmembrane region" description="Helical" evidence="1">
    <location>
        <begin position="7"/>
        <end position="25"/>
    </location>
</feature>
<dbReference type="RefSeq" id="WP_244711190.1">
    <property type="nucleotide sequence ID" value="NZ_CP095073.1"/>
</dbReference>
<proteinExistence type="predicted"/>
<evidence type="ECO:0000313" key="3">
    <source>
        <dbReference type="Proteomes" id="UP000831787"/>
    </source>
</evidence>
<organism evidence="2 3">
    <name type="scientific">Halobacillus salinarum</name>
    <dbReference type="NCBI Taxonomy" id="2932257"/>
    <lineage>
        <taxon>Bacteria</taxon>
        <taxon>Bacillati</taxon>
        <taxon>Bacillota</taxon>
        <taxon>Bacilli</taxon>
        <taxon>Bacillales</taxon>
        <taxon>Bacillaceae</taxon>
        <taxon>Halobacillus</taxon>
    </lineage>
</organism>